<sequence length="492" mass="54571">MDNQSLFGTTRALKWVNVSFTRMLGRPQEGNEVVLIMGLWIDLVNWLPVIGSMFMGILQAALLIIMSKMQIQGDSQLTKRSRRRRRFHLGAVLIAFIIVYILNLLNFSGVAEYGEYSMLVLPEEGYSYYFTAVFYLACMSTEILTQVMAVLLLIFRPLVAAKLTILSTPWSRHVLSLAKVISALSLTFGLAVALWPPLLRIHSHPVDPSSFITAFTVAVLLLGSLQTPAEANPFGGRFIDVILHILFLWYLLILGPAWLFQGLQRARLLTSLAAGLSAAVLLMENLQIPTAALQVLLSSSRFHGLKSDYYHQTPKNGPESPNMVPAIRVFYVLALCQGLLYIAASIVGLVSFFPRRSLVRHSKLSGQRGAKAIDVYYECSYSTCMETGLFAAGRTMSLTSFATKSLRSSSSENEIQLAGILVLDSLLQEQLETDSGKELRSRIISSDNRTLLSMLVGMLGWTDVQHRDIRLIASRVIEKLADSIAMLRSLGC</sequence>
<dbReference type="PANTHER" id="PTHR33115:SF43">
    <property type="entry name" value="BLE2 PROTEIN"/>
    <property type="match status" value="1"/>
</dbReference>
<accession>A0A835DYP2</accession>
<keyword evidence="1" id="KW-0812">Transmembrane</keyword>
<dbReference type="Proteomes" id="UP000636709">
    <property type="component" value="Unassembled WGS sequence"/>
</dbReference>
<dbReference type="AlphaFoldDB" id="A0A835DYP2"/>
<evidence type="ECO:0000313" key="2">
    <source>
        <dbReference type="EMBL" id="KAF8653728.1"/>
    </source>
</evidence>
<proteinExistence type="predicted"/>
<evidence type="ECO:0000256" key="1">
    <source>
        <dbReference type="SAM" id="Phobius"/>
    </source>
</evidence>
<feature type="transmembrane region" description="Helical" evidence="1">
    <location>
        <begin position="241"/>
        <end position="260"/>
    </location>
</feature>
<feature type="transmembrane region" description="Helical" evidence="1">
    <location>
        <begin position="46"/>
        <end position="66"/>
    </location>
</feature>
<feature type="transmembrane region" description="Helical" evidence="1">
    <location>
        <begin position="128"/>
        <end position="155"/>
    </location>
</feature>
<dbReference type="EMBL" id="JACEFO010002617">
    <property type="protein sequence ID" value="KAF8653728.1"/>
    <property type="molecule type" value="Genomic_DNA"/>
</dbReference>
<keyword evidence="3" id="KW-1185">Reference proteome</keyword>
<dbReference type="OrthoDB" id="695069at2759"/>
<evidence type="ECO:0000313" key="3">
    <source>
        <dbReference type="Proteomes" id="UP000636709"/>
    </source>
</evidence>
<protein>
    <submittedName>
        <fullName evidence="2">Uncharacterized protein</fullName>
    </submittedName>
</protein>
<comment type="caution">
    <text evidence="2">The sequence shown here is derived from an EMBL/GenBank/DDBJ whole genome shotgun (WGS) entry which is preliminary data.</text>
</comment>
<gene>
    <name evidence="2" type="ORF">HU200_061840</name>
</gene>
<keyword evidence="1" id="KW-1133">Transmembrane helix</keyword>
<feature type="transmembrane region" description="Helical" evidence="1">
    <location>
        <begin position="210"/>
        <end position="229"/>
    </location>
</feature>
<name>A0A835DYP2_9POAL</name>
<feature type="transmembrane region" description="Helical" evidence="1">
    <location>
        <begin position="329"/>
        <end position="353"/>
    </location>
</feature>
<feature type="transmembrane region" description="Helical" evidence="1">
    <location>
        <begin position="87"/>
        <end position="108"/>
    </location>
</feature>
<dbReference type="PANTHER" id="PTHR33115">
    <property type="entry name" value="ARM REPEAT SUPERFAMILY PROTEIN"/>
    <property type="match status" value="1"/>
</dbReference>
<keyword evidence="1" id="KW-0472">Membrane</keyword>
<feature type="transmembrane region" description="Helical" evidence="1">
    <location>
        <begin position="176"/>
        <end position="198"/>
    </location>
</feature>
<organism evidence="2 3">
    <name type="scientific">Digitaria exilis</name>
    <dbReference type="NCBI Taxonomy" id="1010633"/>
    <lineage>
        <taxon>Eukaryota</taxon>
        <taxon>Viridiplantae</taxon>
        <taxon>Streptophyta</taxon>
        <taxon>Embryophyta</taxon>
        <taxon>Tracheophyta</taxon>
        <taxon>Spermatophyta</taxon>
        <taxon>Magnoliopsida</taxon>
        <taxon>Liliopsida</taxon>
        <taxon>Poales</taxon>
        <taxon>Poaceae</taxon>
        <taxon>PACMAD clade</taxon>
        <taxon>Panicoideae</taxon>
        <taxon>Panicodae</taxon>
        <taxon>Paniceae</taxon>
        <taxon>Anthephorinae</taxon>
        <taxon>Digitaria</taxon>
    </lineage>
</organism>
<reference evidence="2" key="1">
    <citation type="submission" date="2020-07" db="EMBL/GenBank/DDBJ databases">
        <title>Genome sequence and genetic diversity analysis of an under-domesticated orphan crop, white fonio (Digitaria exilis).</title>
        <authorList>
            <person name="Bennetzen J.L."/>
            <person name="Chen S."/>
            <person name="Ma X."/>
            <person name="Wang X."/>
            <person name="Yssel A.E.J."/>
            <person name="Chaluvadi S.R."/>
            <person name="Johnson M."/>
            <person name="Gangashetty P."/>
            <person name="Hamidou F."/>
            <person name="Sanogo M.D."/>
            <person name="Zwaenepoel A."/>
            <person name="Wallace J."/>
            <person name="Van De Peer Y."/>
            <person name="Van Deynze A."/>
        </authorList>
    </citation>
    <scope>NUCLEOTIDE SEQUENCE</scope>
    <source>
        <tissue evidence="2">Leaves</tissue>
    </source>
</reference>